<feature type="region of interest" description="Disordered" evidence="1">
    <location>
        <begin position="25"/>
        <end position="62"/>
    </location>
</feature>
<proteinExistence type="predicted"/>
<reference evidence="3" key="1">
    <citation type="submission" date="2013-11" db="EMBL/GenBank/DDBJ databases">
        <title>Genome sequence of the fusiform rust pathogen reveals effectors for host alternation and coevolution with pine.</title>
        <authorList>
            <consortium name="DOE Joint Genome Institute"/>
            <person name="Smith K."/>
            <person name="Pendleton A."/>
            <person name="Kubisiak T."/>
            <person name="Anderson C."/>
            <person name="Salamov A."/>
            <person name="Aerts A."/>
            <person name="Riley R."/>
            <person name="Clum A."/>
            <person name="Lindquist E."/>
            <person name="Ence D."/>
            <person name="Campbell M."/>
            <person name="Kronenberg Z."/>
            <person name="Feau N."/>
            <person name="Dhillon B."/>
            <person name="Hamelin R."/>
            <person name="Burleigh J."/>
            <person name="Smith J."/>
            <person name="Yandell M."/>
            <person name="Nelson C."/>
            <person name="Grigoriev I."/>
            <person name="Davis J."/>
        </authorList>
    </citation>
    <scope>NUCLEOTIDE SEQUENCE</scope>
    <source>
        <strain evidence="3">G11</strain>
    </source>
</reference>
<sequence>MIRLIQIITLSLLLAFTFAKPTPPGFDISTQEVKDPQRQRQTPGGVGPPWVTIGSKGKEKGK</sequence>
<keyword evidence="4" id="KW-1185">Reference proteome</keyword>
<gene>
    <name evidence="3" type="ORF">CROQUDRAFT_726607</name>
</gene>
<dbReference type="AlphaFoldDB" id="A0A9P6N8E1"/>
<feature type="chain" id="PRO_5040294493" description="Secreted protein" evidence="2">
    <location>
        <begin position="20"/>
        <end position="62"/>
    </location>
</feature>
<keyword evidence="2" id="KW-0732">Signal</keyword>
<comment type="caution">
    <text evidence="3">The sequence shown here is derived from an EMBL/GenBank/DDBJ whole genome shotgun (WGS) entry which is preliminary data.</text>
</comment>
<dbReference type="EMBL" id="MU167624">
    <property type="protein sequence ID" value="KAG0139338.1"/>
    <property type="molecule type" value="Genomic_DNA"/>
</dbReference>
<dbReference type="Proteomes" id="UP000886653">
    <property type="component" value="Unassembled WGS sequence"/>
</dbReference>
<organism evidence="3 4">
    <name type="scientific">Cronartium quercuum f. sp. fusiforme G11</name>
    <dbReference type="NCBI Taxonomy" id="708437"/>
    <lineage>
        <taxon>Eukaryota</taxon>
        <taxon>Fungi</taxon>
        <taxon>Dikarya</taxon>
        <taxon>Basidiomycota</taxon>
        <taxon>Pucciniomycotina</taxon>
        <taxon>Pucciniomycetes</taxon>
        <taxon>Pucciniales</taxon>
        <taxon>Coleosporiaceae</taxon>
        <taxon>Cronartium</taxon>
    </lineage>
</organism>
<accession>A0A9P6N8E1</accession>
<protein>
    <recommendedName>
        <fullName evidence="5">Secreted protein</fullName>
    </recommendedName>
</protein>
<feature type="signal peptide" evidence="2">
    <location>
        <begin position="1"/>
        <end position="19"/>
    </location>
</feature>
<name>A0A9P6N8E1_9BASI</name>
<evidence type="ECO:0000256" key="1">
    <source>
        <dbReference type="SAM" id="MobiDB-lite"/>
    </source>
</evidence>
<evidence type="ECO:0008006" key="5">
    <source>
        <dbReference type="Google" id="ProtNLM"/>
    </source>
</evidence>
<evidence type="ECO:0000313" key="3">
    <source>
        <dbReference type="EMBL" id="KAG0139338.1"/>
    </source>
</evidence>
<evidence type="ECO:0000256" key="2">
    <source>
        <dbReference type="SAM" id="SignalP"/>
    </source>
</evidence>
<evidence type="ECO:0000313" key="4">
    <source>
        <dbReference type="Proteomes" id="UP000886653"/>
    </source>
</evidence>